<dbReference type="Gramene" id="AET2Gv21254000.1">
    <property type="protein sequence ID" value="AET2Gv21254000.1"/>
    <property type="gene ID" value="AET2Gv21254000"/>
</dbReference>
<dbReference type="Proteomes" id="UP000015105">
    <property type="component" value="Chromosome 2D"/>
</dbReference>
<reference evidence="2" key="3">
    <citation type="journal article" date="2017" name="Nature">
        <title>Genome sequence of the progenitor of the wheat D genome Aegilops tauschii.</title>
        <authorList>
            <person name="Luo M.C."/>
            <person name="Gu Y.Q."/>
            <person name="Puiu D."/>
            <person name="Wang H."/>
            <person name="Twardziok S.O."/>
            <person name="Deal K.R."/>
            <person name="Huo N."/>
            <person name="Zhu T."/>
            <person name="Wang L."/>
            <person name="Wang Y."/>
            <person name="McGuire P.E."/>
            <person name="Liu S."/>
            <person name="Long H."/>
            <person name="Ramasamy R.K."/>
            <person name="Rodriguez J.C."/>
            <person name="Van S.L."/>
            <person name="Yuan L."/>
            <person name="Wang Z."/>
            <person name="Xia Z."/>
            <person name="Xiao L."/>
            <person name="Anderson O.D."/>
            <person name="Ouyang S."/>
            <person name="Liang Y."/>
            <person name="Zimin A.V."/>
            <person name="Pertea G."/>
            <person name="Qi P."/>
            <person name="Bennetzen J.L."/>
            <person name="Dai X."/>
            <person name="Dawson M.W."/>
            <person name="Muller H.G."/>
            <person name="Kugler K."/>
            <person name="Rivarola-Duarte L."/>
            <person name="Spannagl M."/>
            <person name="Mayer K.F.X."/>
            <person name="Lu F.H."/>
            <person name="Bevan M.W."/>
            <person name="Leroy P."/>
            <person name="Li P."/>
            <person name="You F.M."/>
            <person name="Sun Q."/>
            <person name="Liu Z."/>
            <person name="Lyons E."/>
            <person name="Wicker T."/>
            <person name="Salzberg S.L."/>
            <person name="Devos K.M."/>
            <person name="Dvorak J."/>
        </authorList>
    </citation>
    <scope>NUCLEOTIDE SEQUENCE [LARGE SCALE GENOMIC DNA]</scope>
    <source>
        <strain evidence="2">cv. AL8/78</strain>
    </source>
</reference>
<reference evidence="3" key="2">
    <citation type="journal article" date="2017" name="Nat. Plants">
        <title>The Aegilops tauschii genome reveals multiple impacts of transposons.</title>
        <authorList>
            <person name="Zhao G."/>
            <person name="Zou C."/>
            <person name="Li K."/>
            <person name="Wang K."/>
            <person name="Li T."/>
            <person name="Gao L."/>
            <person name="Zhang X."/>
            <person name="Wang H."/>
            <person name="Yang Z."/>
            <person name="Liu X."/>
            <person name="Jiang W."/>
            <person name="Mao L."/>
            <person name="Kong X."/>
            <person name="Jiao Y."/>
            <person name="Jia J."/>
        </authorList>
    </citation>
    <scope>NUCLEOTIDE SEQUENCE [LARGE SCALE GENOMIC DNA]</scope>
    <source>
        <strain evidence="3">cv. AL8/78</strain>
    </source>
</reference>
<evidence type="ECO:0000259" key="1">
    <source>
        <dbReference type="Pfam" id="PF00304"/>
    </source>
</evidence>
<sequence>CSLVGCASILYSLNYLPSLQVMPKEMGDLKVPSLLCLLLLMQLLLVPGSEADTCSKFSKTYTGKASLCKYAPCAKACQKEGFTEGVCAMIRARPLFMRCLCKKEC</sequence>
<dbReference type="InterPro" id="IPR036574">
    <property type="entry name" value="Scorpion_toxin-like_sf"/>
</dbReference>
<reference evidence="2" key="4">
    <citation type="submission" date="2019-03" db="UniProtKB">
        <authorList>
            <consortium name="EnsemblPlants"/>
        </authorList>
    </citation>
    <scope>IDENTIFICATION</scope>
</reference>
<name>A0A453DIC9_AEGTS</name>
<reference evidence="3" key="1">
    <citation type="journal article" date="2014" name="Science">
        <title>Ancient hybridizations among the ancestral genomes of bread wheat.</title>
        <authorList>
            <consortium name="International Wheat Genome Sequencing Consortium,"/>
            <person name="Marcussen T."/>
            <person name="Sandve S.R."/>
            <person name="Heier L."/>
            <person name="Spannagl M."/>
            <person name="Pfeifer M."/>
            <person name="Jakobsen K.S."/>
            <person name="Wulff B.B."/>
            <person name="Steuernagel B."/>
            <person name="Mayer K.F."/>
            <person name="Olsen O.A."/>
        </authorList>
    </citation>
    <scope>NUCLEOTIDE SEQUENCE [LARGE SCALE GENOMIC DNA]</scope>
    <source>
        <strain evidence="3">cv. AL8/78</strain>
    </source>
</reference>
<dbReference type="AlphaFoldDB" id="A0A453DIC9"/>
<reference evidence="2" key="5">
    <citation type="journal article" date="2021" name="G3 (Bethesda)">
        <title>Aegilops tauschii genome assembly Aet v5.0 features greater sequence contiguity and improved annotation.</title>
        <authorList>
            <person name="Wang L."/>
            <person name="Zhu T."/>
            <person name="Rodriguez J.C."/>
            <person name="Deal K.R."/>
            <person name="Dubcovsky J."/>
            <person name="McGuire P.E."/>
            <person name="Lux T."/>
            <person name="Spannagl M."/>
            <person name="Mayer K.F.X."/>
            <person name="Baldrich P."/>
            <person name="Meyers B.C."/>
            <person name="Huo N."/>
            <person name="Gu Y.Q."/>
            <person name="Zhou H."/>
            <person name="Devos K.M."/>
            <person name="Bennetzen J.L."/>
            <person name="Unver T."/>
            <person name="Budak H."/>
            <person name="Gulick P.J."/>
            <person name="Galiba G."/>
            <person name="Kalapos B."/>
            <person name="Nelson D.R."/>
            <person name="Li P."/>
            <person name="You F.M."/>
            <person name="Luo M.C."/>
            <person name="Dvorak J."/>
        </authorList>
    </citation>
    <scope>NUCLEOTIDE SEQUENCE [LARGE SCALE GENOMIC DNA]</scope>
    <source>
        <strain evidence="2">cv. AL8/78</strain>
    </source>
</reference>
<keyword evidence="3" id="KW-1185">Reference proteome</keyword>
<evidence type="ECO:0000313" key="3">
    <source>
        <dbReference type="Proteomes" id="UP000015105"/>
    </source>
</evidence>
<dbReference type="SUPFAM" id="SSF57095">
    <property type="entry name" value="Scorpion toxin-like"/>
    <property type="match status" value="1"/>
</dbReference>
<feature type="domain" description="Knottins-like" evidence="1">
    <location>
        <begin position="53"/>
        <end position="105"/>
    </location>
</feature>
<dbReference type="EnsemblPlants" id="AET2Gv21254000.1">
    <property type="protein sequence ID" value="AET2Gv21254000.1"/>
    <property type="gene ID" value="AET2Gv21254000"/>
</dbReference>
<proteinExistence type="predicted"/>
<dbReference type="Pfam" id="PF00304">
    <property type="entry name" value="Gamma-thionin"/>
    <property type="match status" value="1"/>
</dbReference>
<dbReference type="Gene3D" id="3.30.30.10">
    <property type="entry name" value="Knottin, scorpion toxin-like"/>
    <property type="match status" value="1"/>
</dbReference>
<dbReference type="InterPro" id="IPR003614">
    <property type="entry name" value="Knottins"/>
</dbReference>
<protein>
    <recommendedName>
        <fullName evidence="1">Knottins-like domain-containing protein</fullName>
    </recommendedName>
</protein>
<accession>A0A453DIC9</accession>
<evidence type="ECO:0000313" key="2">
    <source>
        <dbReference type="EnsemblPlants" id="AET2Gv21254000.1"/>
    </source>
</evidence>
<organism evidence="2 3">
    <name type="scientific">Aegilops tauschii subsp. strangulata</name>
    <name type="common">Goatgrass</name>
    <dbReference type="NCBI Taxonomy" id="200361"/>
    <lineage>
        <taxon>Eukaryota</taxon>
        <taxon>Viridiplantae</taxon>
        <taxon>Streptophyta</taxon>
        <taxon>Embryophyta</taxon>
        <taxon>Tracheophyta</taxon>
        <taxon>Spermatophyta</taxon>
        <taxon>Magnoliopsida</taxon>
        <taxon>Liliopsida</taxon>
        <taxon>Poales</taxon>
        <taxon>Poaceae</taxon>
        <taxon>BOP clade</taxon>
        <taxon>Pooideae</taxon>
        <taxon>Triticodae</taxon>
        <taxon>Triticeae</taxon>
        <taxon>Triticinae</taxon>
        <taxon>Aegilops</taxon>
    </lineage>
</organism>